<gene>
    <name evidence="1" type="ORF">IPOD504_LOCUS10076</name>
</gene>
<organism evidence="1 2">
    <name type="scientific">Iphiclides podalirius</name>
    <name type="common">scarce swallowtail</name>
    <dbReference type="NCBI Taxonomy" id="110791"/>
    <lineage>
        <taxon>Eukaryota</taxon>
        <taxon>Metazoa</taxon>
        <taxon>Ecdysozoa</taxon>
        <taxon>Arthropoda</taxon>
        <taxon>Hexapoda</taxon>
        <taxon>Insecta</taxon>
        <taxon>Pterygota</taxon>
        <taxon>Neoptera</taxon>
        <taxon>Endopterygota</taxon>
        <taxon>Lepidoptera</taxon>
        <taxon>Glossata</taxon>
        <taxon>Ditrysia</taxon>
        <taxon>Papilionoidea</taxon>
        <taxon>Papilionidae</taxon>
        <taxon>Papilioninae</taxon>
        <taxon>Iphiclides</taxon>
    </lineage>
</organism>
<accession>A0ABN8IHM5</accession>
<evidence type="ECO:0000313" key="2">
    <source>
        <dbReference type="Proteomes" id="UP000837857"/>
    </source>
</evidence>
<proteinExistence type="predicted"/>
<keyword evidence="2" id="KW-1185">Reference proteome</keyword>
<reference evidence="1" key="1">
    <citation type="submission" date="2022-03" db="EMBL/GenBank/DDBJ databases">
        <authorList>
            <person name="Martin H S."/>
        </authorList>
    </citation>
    <scope>NUCLEOTIDE SEQUENCE</scope>
</reference>
<protein>
    <submittedName>
        <fullName evidence="1">Uncharacterized protein</fullName>
    </submittedName>
</protein>
<evidence type="ECO:0000313" key="1">
    <source>
        <dbReference type="EMBL" id="CAH2057206.1"/>
    </source>
</evidence>
<dbReference type="EMBL" id="OW152836">
    <property type="protein sequence ID" value="CAH2057206.1"/>
    <property type="molecule type" value="Genomic_DNA"/>
</dbReference>
<sequence>MNATVPEPHERHATLDVYTAARVCSVNIIPSGKEQWKSRAIIEPRYRSHIIVDIAPPPPPPPFFPLRHFIDTAA</sequence>
<dbReference type="Proteomes" id="UP000837857">
    <property type="component" value="Chromosome 24"/>
</dbReference>
<feature type="non-terminal residue" evidence="1">
    <location>
        <position position="74"/>
    </location>
</feature>
<name>A0ABN8IHM5_9NEOP</name>